<name>A0ACC1PNK8_9PEZI</name>
<accession>A0ACC1PNK8</accession>
<proteinExistence type="predicted"/>
<gene>
    <name evidence="1" type="ORF">NUW58_g648</name>
</gene>
<organism evidence="1 2">
    <name type="scientific">Xylaria curta</name>
    <dbReference type="NCBI Taxonomy" id="42375"/>
    <lineage>
        <taxon>Eukaryota</taxon>
        <taxon>Fungi</taxon>
        <taxon>Dikarya</taxon>
        <taxon>Ascomycota</taxon>
        <taxon>Pezizomycotina</taxon>
        <taxon>Sordariomycetes</taxon>
        <taxon>Xylariomycetidae</taxon>
        <taxon>Xylariales</taxon>
        <taxon>Xylariaceae</taxon>
        <taxon>Xylaria</taxon>
    </lineage>
</organism>
<reference evidence="1" key="1">
    <citation type="submission" date="2022-10" db="EMBL/GenBank/DDBJ databases">
        <title>Genome Sequence of Xylaria curta.</title>
        <authorList>
            <person name="Buettner E."/>
        </authorList>
    </citation>
    <scope>NUCLEOTIDE SEQUENCE</scope>
    <source>
        <strain evidence="1">Babe10</strain>
    </source>
</reference>
<evidence type="ECO:0000313" key="2">
    <source>
        <dbReference type="Proteomes" id="UP001143856"/>
    </source>
</evidence>
<dbReference type="EMBL" id="JAPDGR010000057">
    <property type="protein sequence ID" value="KAJ2997449.1"/>
    <property type="molecule type" value="Genomic_DNA"/>
</dbReference>
<protein>
    <submittedName>
        <fullName evidence="1">Uncharacterized protein</fullName>
    </submittedName>
</protein>
<keyword evidence="2" id="KW-1185">Reference proteome</keyword>
<evidence type="ECO:0000313" key="1">
    <source>
        <dbReference type="EMBL" id="KAJ2997449.1"/>
    </source>
</evidence>
<dbReference type="Proteomes" id="UP001143856">
    <property type="component" value="Unassembled WGS sequence"/>
</dbReference>
<comment type="caution">
    <text evidence="1">The sequence shown here is derived from an EMBL/GenBank/DDBJ whole genome shotgun (WGS) entry which is preliminary data.</text>
</comment>
<sequence length="843" mass="95201">MDPTAEQSTSQEETVCKLFHAYIFRQEFLNHPYEKVADINGNYATSVWDLLHPPWPERFNGTKNTPSEWIWVHLPAVNVCIRDPFWPVIHNAISLLQVEEFVKKSFTNASGINVAPQQFDQRVANIKAQRVKKTAQDTAQGETSSDRGQKEPGASVGEDSSSVKQGTEEHDTKDVSSDSKGEADEPAMKSQSVPQQSIQEQFSETEMFSLALPYLDSRTDVVKSEKLEQLRQHYGAFEGYPTNFLDDSKLRSTEVIFSRTLDQCFFSSAHSTINLDSDQIVYNYLNELSEKWRKIQTKKTKTKNDPLPTTLLPSEQEIELRYHKTDQGRRLITSPLRLWKIGNVVISAFPDQEYSILPDSELQQLIYRLIWKSCPISAMDLVLDLVHIFIDFVDEPFNSGLGLSPLWIFERVIAEEAEKQVVRYKEFEKIMKQKYEDKSERNDDTPEADLLVTPAVVPNPAGPPPSSVHQDDNDHVLEVEKQNDPTSLIAQEAESFKNVMDLRDELGMIGSVIKEQEVAMAQFTTYLNSRGKPTKGLEAILLMNEPRGSGQLKEASETDPNLQNLNQKMGDIFNRVQRRQSRIAGLDKRTSMIEKALNHLLDIKLKRSSLEEAGDTKNLAADTNKVAKLSKDIEDRTHSVLRATNSVVTNTNDLARESDERAKQSAKQSALIFAFTVVTIWFTPLSFVTGFFAIPSGDFPQDSNQQDVDWKKWQIGVGLLVAFVVTLLFSGSVLVWYKIRAKDREAQQEDPKNDNRYDRGVSEQGPDEKVKRKSIGEANPSTSIDGSPEKPSPLLQPPSPKPMPQDQRRSWDWPLRSKEPARDSLAQGRSGKSPVAISADAMV</sequence>